<dbReference type="Proteomes" id="UP000003544">
    <property type="component" value="Unassembled WGS sequence"/>
</dbReference>
<evidence type="ECO:0000313" key="1">
    <source>
        <dbReference type="EMBL" id="EGL54699.1"/>
    </source>
</evidence>
<evidence type="ECO:0000313" key="2">
    <source>
        <dbReference type="Proteomes" id="UP000003544"/>
    </source>
</evidence>
<sequence length="38" mass="4485">MGSVLALFIFSVKFQSIDFVGLVSYLKKNCEYQSYRRF</sequence>
<dbReference type="STRING" id="1026882.MAMP_01585"/>
<protein>
    <submittedName>
        <fullName evidence="1">Uncharacterized protein</fullName>
    </submittedName>
</protein>
<reference evidence="1 2" key="1">
    <citation type="journal article" date="2011" name="J. Bacteriol.">
        <title>Draft genome sequence of Methylophaga aminisulfidivorans MP T.</title>
        <authorList>
            <person name="Han G.H."/>
            <person name="Kim W."/>
            <person name="Chun J."/>
            <person name="Kim S.W."/>
        </authorList>
    </citation>
    <scope>NUCLEOTIDE SEQUENCE [LARGE SCALE GENOMIC DNA]</scope>
    <source>
        <strain evidence="2">MP(T)</strain>
    </source>
</reference>
<comment type="caution">
    <text evidence="1">The sequence shown here is derived from an EMBL/GenBank/DDBJ whole genome shotgun (WGS) entry which is preliminary data.</text>
</comment>
<gene>
    <name evidence="1" type="ORF">MAMP_01585</name>
</gene>
<accession>F5SZU9</accession>
<name>F5SZU9_9GAMM</name>
<keyword evidence="2" id="KW-1185">Reference proteome</keyword>
<dbReference type="EMBL" id="AFIG01000001">
    <property type="protein sequence ID" value="EGL54699.1"/>
    <property type="molecule type" value="Genomic_DNA"/>
</dbReference>
<dbReference type="AlphaFoldDB" id="F5SZU9"/>
<proteinExistence type="predicted"/>
<organism evidence="1 2">
    <name type="scientific">Methylophaga aminisulfidivorans MP</name>
    <dbReference type="NCBI Taxonomy" id="1026882"/>
    <lineage>
        <taxon>Bacteria</taxon>
        <taxon>Pseudomonadati</taxon>
        <taxon>Pseudomonadota</taxon>
        <taxon>Gammaproteobacteria</taxon>
        <taxon>Thiotrichales</taxon>
        <taxon>Piscirickettsiaceae</taxon>
        <taxon>Methylophaga</taxon>
    </lineage>
</organism>